<gene>
    <name evidence="4" type="ORF">FNX44_009295</name>
    <name evidence="2" type="ORF">H3146_16340</name>
    <name evidence="3" type="ORF">H3147_09940</name>
</gene>
<dbReference type="InterPro" id="IPR003737">
    <property type="entry name" value="GlcNAc_PI_deacetylase-related"/>
</dbReference>
<evidence type="ECO:0000313" key="2">
    <source>
        <dbReference type="EMBL" id="MBB1254911.1"/>
    </source>
</evidence>
<organism evidence="4 5">
    <name type="scientific">Streptomyces alkaliterrae</name>
    <dbReference type="NCBI Taxonomy" id="2213162"/>
    <lineage>
        <taxon>Bacteria</taxon>
        <taxon>Bacillati</taxon>
        <taxon>Actinomycetota</taxon>
        <taxon>Actinomycetes</taxon>
        <taxon>Kitasatosporales</taxon>
        <taxon>Streptomycetaceae</taxon>
        <taxon>Streptomyces</taxon>
    </lineage>
</organism>
<dbReference type="GO" id="GO:0016811">
    <property type="term" value="F:hydrolase activity, acting on carbon-nitrogen (but not peptide) bonds, in linear amides"/>
    <property type="evidence" value="ECO:0007669"/>
    <property type="project" value="TreeGrafter"/>
</dbReference>
<dbReference type="GO" id="GO:0016137">
    <property type="term" value="P:glycoside metabolic process"/>
    <property type="evidence" value="ECO:0007669"/>
    <property type="project" value="UniProtKB-ARBA"/>
</dbReference>
<dbReference type="Proteomes" id="UP000525686">
    <property type="component" value="Unassembled WGS sequence"/>
</dbReference>
<evidence type="ECO:0000313" key="6">
    <source>
        <dbReference type="Proteomes" id="UP000517765"/>
    </source>
</evidence>
<dbReference type="Pfam" id="PF02585">
    <property type="entry name" value="PIG-L"/>
    <property type="match status" value="1"/>
</dbReference>
<evidence type="ECO:0000313" key="4">
    <source>
        <dbReference type="EMBL" id="MQS02064.1"/>
    </source>
</evidence>
<reference evidence="6 7" key="2">
    <citation type="submission" date="2020-05" db="EMBL/GenBank/DDBJ databases">
        <title>Classification of alakaliphilic streptomycetes isolated from an alkaline soil next to Lonar Crater, India and a proposal for the recognition of Streptomyces alkaliterrae sp. nov.</title>
        <authorList>
            <person name="Golinska P."/>
        </authorList>
    </citation>
    <scope>NUCLEOTIDE SEQUENCE [LARGE SCALE GENOMIC DNA]</scope>
    <source>
        <strain evidence="7">OF3</strain>
        <strain evidence="6">OF8</strain>
    </source>
</reference>
<dbReference type="Proteomes" id="UP000320857">
    <property type="component" value="Unassembled WGS sequence"/>
</dbReference>
<name>A0A5P0YNX6_9ACTN</name>
<dbReference type="EMBL" id="JABJWZ010000150">
    <property type="protein sequence ID" value="MBB1254911.1"/>
    <property type="molecule type" value="Genomic_DNA"/>
</dbReference>
<evidence type="ECO:0000313" key="7">
    <source>
        <dbReference type="Proteomes" id="UP000525686"/>
    </source>
</evidence>
<keyword evidence="1" id="KW-0862">Zinc</keyword>
<dbReference type="AlphaFoldDB" id="A0A5P0YNX6"/>
<dbReference type="RefSeq" id="WP_143647534.1">
    <property type="nucleotide sequence ID" value="NZ_JABJWZ010000150.1"/>
</dbReference>
<evidence type="ECO:0000313" key="3">
    <source>
        <dbReference type="EMBL" id="MBB1259157.1"/>
    </source>
</evidence>
<dbReference type="EMBL" id="JABJXA010000044">
    <property type="protein sequence ID" value="MBB1259157.1"/>
    <property type="molecule type" value="Genomic_DNA"/>
</dbReference>
<dbReference type="OrthoDB" id="3514174at2"/>
<dbReference type="Gene3D" id="3.40.50.10320">
    <property type="entry name" value="LmbE-like"/>
    <property type="match status" value="1"/>
</dbReference>
<dbReference type="InterPro" id="IPR024078">
    <property type="entry name" value="LmbE-like_dom_sf"/>
</dbReference>
<reference evidence="4 5" key="1">
    <citation type="submission" date="2019-10" db="EMBL/GenBank/DDBJ databases">
        <title>Streptomyces sp. nov., a novel actinobacterium isolated from alkaline environment.</title>
        <authorList>
            <person name="Golinska P."/>
        </authorList>
    </citation>
    <scope>NUCLEOTIDE SEQUENCE [LARGE SCALE GENOMIC DNA]</scope>
    <source>
        <strain evidence="4 5">OF1</strain>
    </source>
</reference>
<dbReference type="PANTHER" id="PTHR12993">
    <property type="entry name" value="N-ACETYLGLUCOSAMINYL-PHOSPHATIDYLINOSITOL DE-N-ACETYLASE-RELATED"/>
    <property type="match status" value="1"/>
</dbReference>
<dbReference type="Proteomes" id="UP000517765">
    <property type="component" value="Unassembled WGS sequence"/>
</dbReference>
<comment type="caution">
    <text evidence="4">The sequence shown here is derived from an EMBL/GenBank/DDBJ whole genome shotgun (WGS) entry which is preliminary data.</text>
</comment>
<evidence type="ECO:0000313" key="5">
    <source>
        <dbReference type="Proteomes" id="UP000320857"/>
    </source>
</evidence>
<reference evidence="2" key="3">
    <citation type="journal article" name="Syst. Appl. Microbiol.">
        <title>Streptomyces alkaliterrae sp. nov., isolated from an alkaline soil, and emended descriptions of Streptomyces alkaliphilus, Streptomyces calidiresistens and Streptomyces durbertensis.</title>
        <authorList>
            <person name="Swiecimska M."/>
            <person name="Golinska P."/>
            <person name="Nouioui I."/>
            <person name="Wypij M."/>
            <person name="Rai M."/>
            <person name="Sangal V."/>
            <person name="Goodfellow M."/>
        </authorList>
    </citation>
    <scope>NUCLEOTIDE SEQUENCE</scope>
    <source>
        <strain evidence="2">OF3</strain>
        <strain evidence="3">OF8</strain>
    </source>
</reference>
<dbReference type="EMBL" id="VJYK02000070">
    <property type="protein sequence ID" value="MQS02064.1"/>
    <property type="molecule type" value="Genomic_DNA"/>
</dbReference>
<protein>
    <submittedName>
        <fullName evidence="4">PIG-L family deacetylase</fullName>
    </submittedName>
</protein>
<sequence length="238" mass="26154">MPQDWERALAVVAHPDDLEYGAAAAVAHWTDQGKDVRYLLATRGEAGIDDLEPGQSARVRVAEQQASAAVVGVSEVEFLDHRDGVIEEGIALRRDLAGAIRRHRPELVVMLTHTDTWGPGYWNSADHRAVGRCTLDAAMDAGNRWIFPEQLAEQGLRPWNGVRWVAAAGAPDPTHVQEVTDRDVERAVASLAEHRAYLSALSDEEPAEYARTFLNGVLEGMAEQTGGRQALGFRLYPR</sequence>
<proteinExistence type="predicted"/>
<dbReference type="SUPFAM" id="SSF102588">
    <property type="entry name" value="LmbE-like"/>
    <property type="match status" value="1"/>
</dbReference>
<dbReference type="PANTHER" id="PTHR12993:SF28">
    <property type="entry name" value="LMBE FAMILY PROTEIN"/>
    <property type="match status" value="1"/>
</dbReference>
<keyword evidence="5" id="KW-1185">Reference proteome</keyword>
<evidence type="ECO:0000256" key="1">
    <source>
        <dbReference type="ARBA" id="ARBA00022833"/>
    </source>
</evidence>
<accession>A0A5P0YNX6</accession>